<feature type="region of interest" description="Disordered" evidence="2">
    <location>
        <begin position="250"/>
        <end position="269"/>
    </location>
</feature>
<evidence type="ECO:0000256" key="2">
    <source>
        <dbReference type="SAM" id="MobiDB-lite"/>
    </source>
</evidence>
<evidence type="ECO:0000256" key="1">
    <source>
        <dbReference type="ARBA" id="ARBA00004906"/>
    </source>
</evidence>
<sequence>MWSQLFQDLVSAAEEDAAADSAPTITLTDTSADIMLLLSCLYPASHHPDRPQGSTLDAPSCLRLLSLADKYHCPHIIHRCASFALENVLPRLSGSASAAEAAEYLHLHVTSPAAAATAAADWVVRCLELAVRLELTDLADEAARLLGRRFFEWELQSNANKELLTRAAHSLAPELFVELVLRSVTPPTPASPAAASPSKHAPASPARGAAAGAGRVAAYGAAGAAAGGGAGPRIVPVVVAAAGPAAAVDPQAAVPPAPAPAPAAAAAAAQPQLLHPNAPAGPAPFQEHFPQHHPHHHMQQHPQQLQQHHHANLHQPAFWQIPHFAMAAAAHGGGGGGGVAHGQPEPLLGPGPAGW</sequence>
<keyword evidence="5" id="KW-1185">Reference proteome</keyword>
<dbReference type="CDD" id="cd14733">
    <property type="entry name" value="BACK"/>
    <property type="match status" value="1"/>
</dbReference>
<dbReference type="InterPro" id="IPR011333">
    <property type="entry name" value="SKP1/BTB/POZ_sf"/>
</dbReference>
<dbReference type="EMBL" id="LSYV01000029">
    <property type="protein sequence ID" value="KXZ48347.1"/>
    <property type="molecule type" value="Genomic_DNA"/>
</dbReference>
<feature type="domain" description="BTB" evidence="3">
    <location>
        <begin position="2"/>
        <end position="86"/>
    </location>
</feature>
<protein>
    <recommendedName>
        <fullName evidence="3">BTB domain-containing protein</fullName>
    </recommendedName>
</protein>
<name>A0A150GER4_GONPE</name>
<dbReference type="OrthoDB" id="549143at2759"/>
<dbReference type="Gene3D" id="3.30.710.10">
    <property type="entry name" value="Potassium Channel Kv1.1, Chain A"/>
    <property type="match status" value="1"/>
</dbReference>
<evidence type="ECO:0000313" key="5">
    <source>
        <dbReference type="Proteomes" id="UP000075714"/>
    </source>
</evidence>
<accession>A0A150GER4</accession>
<dbReference type="Proteomes" id="UP000075714">
    <property type="component" value="Unassembled WGS sequence"/>
</dbReference>
<proteinExistence type="predicted"/>
<feature type="compositionally biased region" description="Low complexity" evidence="2">
    <location>
        <begin position="191"/>
        <end position="207"/>
    </location>
</feature>
<dbReference type="InterPro" id="IPR000210">
    <property type="entry name" value="BTB/POZ_dom"/>
</dbReference>
<evidence type="ECO:0000313" key="4">
    <source>
        <dbReference type="EMBL" id="KXZ48347.1"/>
    </source>
</evidence>
<feature type="region of interest" description="Disordered" evidence="2">
    <location>
        <begin position="274"/>
        <end position="310"/>
    </location>
</feature>
<feature type="region of interest" description="Disordered" evidence="2">
    <location>
        <begin position="187"/>
        <end position="207"/>
    </location>
</feature>
<dbReference type="AlphaFoldDB" id="A0A150GER4"/>
<comment type="caution">
    <text evidence="4">The sequence shown here is derived from an EMBL/GenBank/DDBJ whole genome shotgun (WGS) entry which is preliminary data.</text>
</comment>
<organism evidence="4 5">
    <name type="scientific">Gonium pectorale</name>
    <name type="common">Green alga</name>
    <dbReference type="NCBI Taxonomy" id="33097"/>
    <lineage>
        <taxon>Eukaryota</taxon>
        <taxon>Viridiplantae</taxon>
        <taxon>Chlorophyta</taxon>
        <taxon>core chlorophytes</taxon>
        <taxon>Chlorophyceae</taxon>
        <taxon>CS clade</taxon>
        <taxon>Chlamydomonadales</taxon>
        <taxon>Volvocaceae</taxon>
        <taxon>Gonium</taxon>
    </lineage>
</organism>
<dbReference type="Pfam" id="PF00651">
    <property type="entry name" value="BTB"/>
    <property type="match status" value="1"/>
</dbReference>
<feature type="compositionally biased region" description="Gly residues" evidence="2">
    <location>
        <begin position="331"/>
        <end position="340"/>
    </location>
</feature>
<reference evidence="5" key="1">
    <citation type="journal article" date="2016" name="Nat. Commun.">
        <title>The Gonium pectorale genome demonstrates co-option of cell cycle regulation during the evolution of multicellularity.</title>
        <authorList>
            <person name="Hanschen E.R."/>
            <person name="Marriage T.N."/>
            <person name="Ferris P.J."/>
            <person name="Hamaji T."/>
            <person name="Toyoda A."/>
            <person name="Fujiyama A."/>
            <person name="Neme R."/>
            <person name="Noguchi H."/>
            <person name="Minakuchi Y."/>
            <person name="Suzuki M."/>
            <person name="Kawai-Toyooka H."/>
            <person name="Smith D.R."/>
            <person name="Sparks H."/>
            <person name="Anderson J."/>
            <person name="Bakaric R."/>
            <person name="Luria V."/>
            <person name="Karger A."/>
            <person name="Kirschner M.W."/>
            <person name="Durand P.M."/>
            <person name="Michod R.E."/>
            <person name="Nozaki H."/>
            <person name="Olson B.J."/>
        </authorList>
    </citation>
    <scope>NUCLEOTIDE SEQUENCE [LARGE SCALE GENOMIC DNA]</scope>
    <source>
        <strain evidence="5">NIES-2863</strain>
    </source>
</reference>
<evidence type="ECO:0000259" key="3">
    <source>
        <dbReference type="Pfam" id="PF00651"/>
    </source>
</evidence>
<feature type="region of interest" description="Disordered" evidence="2">
    <location>
        <begin position="331"/>
        <end position="355"/>
    </location>
</feature>
<gene>
    <name evidence="4" type="ORF">GPECTOR_28g754</name>
</gene>
<comment type="pathway">
    <text evidence="1">Protein modification; protein ubiquitination.</text>
</comment>